<keyword evidence="2" id="KW-1003">Cell membrane</keyword>
<comment type="subcellular location">
    <subcellularLocation>
        <location evidence="1">Cell membrane</location>
        <topology evidence="1">Multi-pass membrane protein</topology>
    </subcellularLocation>
</comment>
<dbReference type="EMBL" id="CP058627">
    <property type="protein sequence ID" value="QLG89551.1"/>
    <property type="molecule type" value="Genomic_DNA"/>
</dbReference>
<gene>
    <name evidence="8" type="ORF">HQ393_15570</name>
</gene>
<dbReference type="GO" id="GO:0005886">
    <property type="term" value="C:plasma membrane"/>
    <property type="evidence" value="ECO:0007669"/>
    <property type="project" value="UniProtKB-SubCell"/>
</dbReference>
<evidence type="ECO:0000256" key="6">
    <source>
        <dbReference type="SAM" id="Phobius"/>
    </source>
</evidence>
<evidence type="ECO:0000256" key="5">
    <source>
        <dbReference type="ARBA" id="ARBA00023136"/>
    </source>
</evidence>
<evidence type="ECO:0000313" key="8">
    <source>
        <dbReference type="EMBL" id="QLG89551.1"/>
    </source>
</evidence>
<evidence type="ECO:0000256" key="2">
    <source>
        <dbReference type="ARBA" id="ARBA00022475"/>
    </source>
</evidence>
<dbReference type="AlphaFoldDB" id="A0A7H9BNE3"/>
<dbReference type="Proteomes" id="UP000509597">
    <property type="component" value="Chromosome"/>
</dbReference>
<feature type="transmembrane region" description="Helical" evidence="6">
    <location>
        <begin position="23"/>
        <end position="45"/>
    </location>
</feature>
<protein>
    <submittedName>
        <fullName evidence="8">RDD family protein</fullName>
    </submittedName>
</protein>
<evidence type="ECO:0000256" key="3">
    <source>
        <dbReference type="ARBA" id="ARBA00022692"/>
    </source>
</evidence>
<evidence type="ECO:0000313" key="9">
    <source>
        <dbReference type="Proteomes" id="UP000509597"/>
    </source>
</evidence>
<dbReference type="InterPro" id="IPR051791">
    <property type="entry name" value="Pra-immunoreactive"/>
</dbReference>
<reference evidence="8 9" key="1">
    <citation type="submission" date="2020-07" db="EMBL/GenBank/DDBJ databases">
        <title>Complete genome sequence of Chitinibacter sp. 2T18.</title>
        <authorList>
            <person name="Bae J.-W."/>
            <person name="Choi J.-W."/>
        </authorList>
    </citation>
    <scope>NUCLEOTIDE SEQUENCE [LARGE SCALE GENOMIC DNA]</scope>
    <source>
        <strain evidence="8 9">2T18</strain>
    </source>
</reference>
<dbReference type="InterPro" id="IPR010432">
    <property type="entry name" value="RDD"/>
</dbReference>
<name>A0A7H9BNE3_9NEIS</name>
<keyword evidence="4 6" id="KW-1133">Transmembrane helix</keyword>
<keyword evidence="5 6" id="KW-0472">Membrane</keyword>
<accession>A0A7H9BNE3</accession>
<dbReference type="KEGG" id="chiz:HQ393_15570"/>
<feature type="domain" description="RDD" evidence="7">
    <location>
        <begin position="8"/>
        <end position="146"/>
    </location>
</feature>
<dbReference type="PANTHER" id="PTHR36115:SF4">
    <property type="entry name" value="MEMBRANE PROTEIN"/>
    <property type="match status" value="1"/>
</dbReference>
<evidence type="ECO:0000259" key="7">
    <source>
        <dbReference type="Pfam" id="PF06271"/>
    </source>
</evidence>
<evidence type="ECO:0000256" key="1">
    <source>
        <dbReference type="ARBA" id="ARBA00004651"/>
    </source>
</evidence>
<feature type="transmembrane region" description="Helical" evidence="6">
    <location>
        <begin position="115"/>
        <end position="133"/>
    </location>
</feature>
<keyword evidence="9" id="KW-1185">Reference proteome</keyword>
<keyword evidence="3 6" id="KW-0812">Transmembrane</keyword>
<proteinExistence type="predicted"/>
<sequence length="169" mass="18745">MDSEQLEYVGFWPRVGAALIDTLLLGIVSGLIVGILGLGTSNFNYDHFLADPLNASWQWSYSDDSLLSWLLPAALVIVLWYKRQATPGKDAIHAKIVDAKTGLAPTMFQLVIRYLGYYVSIFPMCLGLIWVGFDARKQGWHDKIAGTVVVRPKKRGSDVKFEQAAAAQE</sequence>
<dbReference type="PANTHER" id="PTHR36115">
    <property type="entry name" value="PROLINE-RICH ANTIGEN HOMOLOG-RELATED"/>
    <property type="match status" value="1"/>
</dbReference>
<organism evidence="8 9">
    <name type="scientific">Chitinibacter bivalviorum</name>
    <dbReference type="NCBI Taxonomy" id="2739434"/>
    <lineage>
        <taxon>Bacteria</taxon>
        <taxon>Pseudomonadati</taxon>
        <taxon>Pseudomonadota</taxon>
        <taxon>Betaproteobacteria</taxon>
        <taxon>Neisseriales</taxon>
        <taxon>Chitinibacteraceae</taxon>
        <taxon>Chitinibacter</taxon>
    </lineage>
</organism>
<dbReference type="Pfam" id="PF06271">
    <property type="entry name" value="RDD"/>
    <property type="match status" value="1"/>
</dbReference>
<dbReference type="RefSeq" id="WP_179356357.1">
    <property type="nucleotide sequence ID" value="NZ_CP058627.1"/>
</dbReference>
<evidence type="ECO:0000256" key="4">
    <source>
        <dbReference type="ARBA" id="ARBA00022989"/>
    </source>
</evidence>